<keyword evidence="2" id="KW-0436">Ligase</keyword>
<dbReference type="Pfam" id="PF13549">
    <property type="entry name" value="ATP-grasp_5"/>
    <property type="match status" value="1"/>
</dbReference>
<dbReference type="SUPFAM" id="SSF52210">
    <property type="entry name" value="Succinyl-CoA synthetase domains"/>
    <property type="match status" value="2"/>
</dbReference>
<dbReference type="OrthoDB" id="9807426at2"/>
<evidence type="ECO:0000256" key="4">
    <source>
        <dbReference type="ARBA" id="ARBA00022840"/>
    </source>
</evidence>
<dbReference type="GO" id="GO:0006099">
    <property type="term" value="P:tricarboxylic acid cycle"/>
    <property type="evidence" value="ECO:0007669"/>
    <property type="project" value="UniProtKB-KW"/>
</dbReference>
<evidence type="ECO:0000256" key="5">
    <source>
        <dbReference type="ARBA" id="ARBA00060888"/>
    </source>
</evidence>
<evidence type="ECO:0000256" key="2">
    <source>
        <dbReference type="ARBA" id="ARBA00022598"/>
    </source>
</evidence>
<sequence length="710" mass="75058">MTAMTQTRPLKGEAKDALKALLAPRSIAILGASSDFRKVSGRPVKHLLDKGYKGRIYPVNPRAEMIGPLKAYPNVAAIDDDIDLAIIVLPASEVLNCVRELGAKGVPVAVIFSSGFSELGDAGRKYEQDVVAAAREGGVRLCGPNCLGLINSFESVLATFSQYADSDTPSGPIGFVTQSGAFGTAIAALARRRGLGLGYFVNTGNEADLTFSEIMGEVIRDPRIKMGAGYIEGLKGGEDFVALAEQAMVAGKPLVMTKVGRLGAGARAAASHTGSLAGDDVVFDGVVRQHGIIRARNEEHMLDIAEVMSCCKLPEGNGIGLLTQSGGAGVLMADRAQEVGLSVPVLQPETQAALQKVIPGFGAVGNPVDVTGQFVADPNLLLESVKLMLADPNVDVGIVWFQLMEAHVDKLVKVLVEIRDQVTKPFVVCWVAAPEAGVLALRKEGIAVLRGAEPAVDAVAALVQYAEMRRKWLARREHKKAIKLPKLDLPSKGVVSTMDGVKLLDQCGIVHIPTVLTTSADEAAKAANKLGYPVVLKIESPDILHKTEAGGVMLRLTDEAKVRQAFDAIMANAKKYKPNARLHGVVVQAMASGDTEFVIGLQNDPVFGPVIMAGLGGVLIEVLRDVVFRKVPLCEGEAADMLDALHGKAVLAGVRGRPPVDRKGLIEMICAVSRLGAALGPRLSTLDLNPIMLGETSATAVDWLMMLDEA</sequence>
<dbReference type="GO" id="GO:0043758">
    <property type="term" value="F:acetate-CoA ligase (ADP-forming) activity"/>
    <property type="evidence" value="ECO:0007669"/>
    <property type="project" value="InterPro"/>
</dbReference>
<comment type="similarity">
    <text evidence="5">In the N-terminal section; belongs to the acetate CoA ligase alpha subunit family.</text>
</comment>
<dbReference type="InterPro" id="IPR013815">
    <property type="entry name" value="ATP_grasp_subdomain_1"/>
</dbReference>
<dbReference type="EMBL" id="CCAZ020000001">
    <property type="protein sequence ID" value="CEG09053.1"/>
    <property type="molecule type" value="Genomic_DNA"/>
</dbReference>
<dbReference type="Gene3D" id="3.30.470.20">
    <property type="entry name" value="ATP-grasp fold, B domain"/>
    <property type="match status" value="1"/>
</dbReference>
<name>A0A090N7R3_AFIFE</name>
<proteinExistence type="inferred from homology"/>
<dbReference type="Gene3D" id="3.40.50.261">
    <property type="entry name" value="Succinyl-CoA synthetase domains"/>
    <property type="match status" value="2"/>
</dbReference>
<evidence type="ECO:0000313" key="9">
    <source>
        <dbReference type="Proteomes" id="UP000035762"/>
    </source>
</evidence>
<dbReference type="SUPFAM" id="SSF56059">
    <property type="entry name" value="Glutathione synthetase ATP-binding domain-like"/>
    <property type="match status" value="1"/>
</dbReference>
<dbReference type="Proteomes" id="UP000035762">
    <property type="component" value="Unassembled WGS sequence"/>
</dbReference>
<keyword evidence="3 6" id="KW-0547">Nucleotide-binding</keyword>
<protein>
    <submittedName>
        <fullName evidence="8">Acetyl coenzyme A synthetase (ADP forming), alpha domain</fullName>
    </submittedName>
</protein>
<reference evidence="8 9" key="1">
    <citation type="journal article" date="2014" name="Genome Announc.">
        <title>Genome Sequence of Afipia felis Strain 76713, Isolated in Hospital Water Using an Amoeba Co-Culture Procedure.</title>
        <authorList>
            <person name="Benamar S."/>
            <person name="La Scola B."/>
            <person name="Croce O."/>
        </authorList>
    </citation>
    <scope>NUCLEOTIDE SEQUENCE [LARGE SCALE GENOMIC DNA]</scope>
    <source>
        <strain evidence="8 9">76713</strain>
    </source>
</reference>
<dbReference type="GO" id="GO:0046872">
    <property type="term" value="F:metal ion binding"/>
    <property type="evidence" value="ECO:0007669"/>
    <property type="project" value="InterPro"/>
</dbReference>
<dbReference type="Pfam" id="PF19045">
    <property type="entry name" value="Ligase_CoA_2"/>
    <property type="match status" value="1"/>
</dbReference>
<evidence type="ECO:0000313" key="8">
    <source>
        <dbReference type="EMBL" id="CEG09053.1"/>
    </source>
</evidence>
<organism evidence="8 9">
    <name type="scientific">Afipia felis</name>
    <name type="common">Cat scratch disease bacillus</name>
    <dbReference type="NCBI Taxonomy" id="1035"/>
    <lineage>
        <taxon>Bacteria</taxon>
        <taxon>Pseudomonadati</taxon>
        <taxon>Pseudomonadota</taxon>
        <taxon>Alphaproteobacteria</taxon>
        <taxon>Hyphomicrobiales</taxon>
        <taxon>Nitrobacteraceae</taxon>
        <taxon>Afipia</taxon>
    </lineage>
</organism>
<dbReference type="FunFam" id="3.30.1490.20:FF:000020">
    <property type="entry name" value="Protein lysine acetyltransferase"/>
    <property type="match status" value="1"/>
</dbReference>
<dbReference type="InterPro" id="IPR043938">
    <property type="entry name" value="Ligase_CoA_dom"/>
</dbReference>
<gene>
    <name evidence="8" type="ORF">BN961_02474</name>
</gene>
<dbReference type="GO" id="GO:0005524">
    <property type="term" value="F:ATP binding"/>
    <property type="evidence" value="ECO:0007669"/>
    <property type="project" value="UniProtKB-UniRule"/>
</dbReference>
<evidence type="ECO:0000256" key="3">
    <source>
        <dbReference type="ARBA" id="ARBA00022741"/>
    </source>
</evidence>
<dbReference type="SUPFAM" id="SSF51735">
    <property type="entry name" value="NAD(P)-binding Rossmann-fold domains"/>
    <property type="match status" value="1"/>
</dbReference>
<evidence type="ECO:0000256" key="6">
    <source>
        <dbReference type="PROSITE-ProRule" id="PRU00409"/>
    </source>
</evidence>
<dbReference type="InterPro" id="IPR016102">
    <property type="entry name" value="Succinyl-CoA_synth-like"/>
</dbReference>
<dbReference type="InterPro" id="IPR003781">
    <property type="entry name" value="CoA-bd"/>
</dbReference>
<feature type="domain" description="ATP-grasp" evidence="7">
    <location>
        <begin position="501"/>
        <end position="537"/>
    </location>
</feature>
<dbReference type="PANTHER" id="PTHR43334">
    <property type="entry name" value="ACETATE--COA LIGASE [ADP-FORMING]"/>
    <property type="match status" value="1"/>
</dbReference>
<dbReference type="Gene3D" id="3.30.1490.20">
    <property type="entry name" value="ATP-grasp fold, A domain"/>
    <property type="match status" value="1"/>
</dbReference>
<accession>A0A090N7R3</accession>
<keyword evidence="9" id="KW-1185">Reference proteome</keyword>
<dbReference type="Pfam" id="PF13607">
    <property type="entry name" value="Succ_CoA_lig"/>
    <property type="match status" value="1"/>
</dbReference>
<dbReference type="SMART" id="SM00881">
    <property type="entry name" value="CoA_binding"/>
    <property type="match status" value="1"/>
</dbReference>
<dbReference type="PANTHER" id="PTHR43334:SF1">
    <property type="entry name" value="3-HYDROXYPROPIONATE--COA LIGASE [ADP-FORMING]"/>
    <property type="match status" value="1"/>
</dbReference>
<keyword evidence="1" id="KW-0816">Tricarboxylic acid cycle</keyword>
<dbReference type="InterPro" id="IPR036291">
    <property type="entry name" value="NAD(P)-bd_dom_sf"/>
</dbReference>
<dbReference type="InterPro" id="IPR051538">
    <property type="entry name" value="Acyl-CoA_Synth/Transferase"/>
</dbReference>
<dbReference type="PROSITE" id="PS50975">
    <property type="entry name" value="ATP_GRASP"/>
    <property type="match status" value="1"/>
</dbReference>
<evidence type="ECO:0000259" key="7">
    <source>
        <dbReference type="PROSITE" id="PS50975"/>
    </source>
</evidence>
<dbReference type="InterPro" id="IPR032875">
    <property type="entry name" value="Succ_CoA_lig_flav_dom"/>
</dbReference>
<dbReference type="AlphaFoldDB" id="A0A090N7R3"/>
<keyword evidence="4 6" id="KW-0067">ATP-binding</keyword>
<dbReference type="Gene3D" id="3.40.50.720">
    <property type="entry name" value="NAD(P)-binding Rossmann-like Domain"/>
    <property type="match status" value="1"/>
</dbReference>
<dbReference type="Pfam" id="PF13380">
    <property type="entry name" value="CoA_binding_2"/>
    <property type="match status" value="1"/>
</dbReference>
<dbReference type="STRING" id="1035.BN961_02474"/>
<comment type="caution">
    <text evidence="8">The sequence shown here is derived from an EMBL/GenBank/DDBJ whole genome shotgun (WGS) entry which is preliminary data.</text>
</comment>
<evidence type="ECO:0000256" key="1">
    <source>
        <dbReference type="ARBA" id="ARBA00022532"/>
    </source>
</evidence>
<dbReference type="InterPro" id="IPR011761">
    <property type="entry name" value="ATP-grasp"/>
</dbReference>